<dbReference type="AlphaFoldDB" id="A0A0M9GNF9"/>
<dbReference type="InterPro" id="IPR005017">
    <property type="entry name" value="OMPP1/FadL/TodX"/>
</dbReference>
<comment type="subcellular location">
    <subcellularLocation>
        <location evidence="1">Cell outer membrane</location>
        <topology evidence="1">Multi-pass membrane protein</topology>
    </subcellularLocation>
</comment>
<dbReference type="Proteomes" id="UP000038011">
    <property type="component" value="Unassembled WGS sequence"/>
</dbReference>
<keyword evidence="7" id="KW-0998">Cell outer membrane</keyword>
<evidence type="ECO:0000256" key="7">
    <source>
        <dbReference type="ARBA" id="ARBA00023237"/>
    </source>
</evidence>
<evidence type="ECO:0000256" key="2">
    <source>
        <dbReference type="ARBA" id="ARBA00008163"/>
    </source>
</evidence>
<evidence type="ECO:0000313" key="9">
    <source>
        <dbReference type="Proteomes" id="UP000038011"/>
    </source>
</evidence>
<evidence type="ECO:0000256" key="3">
    <source>
        <dbReference type="ARBA" id="ARBA00022452"/>
    </source>
</evidence>
<keyword evidence="5" id="KW-0732">Signal</keyword>
<keyword evidence="9" id="KW-1185">Reference proteome</keyword>
<keyword evidence="6" id="KW-0472">Membrane</keyword>
<dbReference type="PANTHER" id="PTHR35093:SF8">
    <property type="entry name" value="OUTER MEMBRANE PROTEIN NMB0088-RELATED"/>
    <property type="match status" value="1"/>
</dbReference>
<dbReference type="GO" id="GO:0009279">
    <property type="term" value="C:cell outer membrane"/>
    <property type="evidence" value="ECO:0007669"/>
    <property type="project" value="UniProtKB-SubCell"/>
</dbReference>
<protein>
    <submittedName>
        <fullName evidence="8">Long-chain fatty acid transporter</fullName>
    </submittedName>
</protein>
<evidence type="ECO:0000313" key="8">
    <source>
        <dbReference type="EMBL" id="KPB01586.1"/>
    </source>
</evidence>
<reference evidence="8 9" key="1">
    <citation type="submission" date="2015-01" db="EMBL/GenBank/DDBJ databases">
        <title>Ahrensia donghaiensis sp. nov., a novel dimethylsulphoniopropionate-cleavage bacterium isolated from seawater and emended descriptions of the genus Ahrensia and Ahrensia kielensis.</title>
        <authorList>
            <person name="Liu J."/>
        </authorList>
    </citation>
    <scope>NUCLEOTIDE SEQUENCE [LARGE SCALE GENOMIC DNA]</scope>
    <source>
        <strain evidence="8 9">LZD062</strain>
    </source>
</reference>
<dbReference type="PATRIC" id="fig|1514904.3.peg.421"/>
<dbReference type="STRING" id="1514904.SU32_08015"/>
<accession>A0A0M9GNF9</accession>
<evidence type="ECO:0000256" key="1">
    <source>
        <dbReference type="ARBA" id="ARBA00004571"/>
    </source>
</evidence>
<dbReference type="Gene3D" id="2.40.160.60">
    <property type="entry name" value="Outer membrane protein transport protein (OMPP1/FadL/TodX)"/>
    <property type="match status" value="1"/>
</dbReference>
<gene>
    <name evidence="8" type="ORF">SU32_08015</name>
</gene>
<dbReference type="GO" id="GO:0015483">
    <property type="term" value="F:long-chain fatty acid transporting porin activity"/>
    <property type="evidence" value="ECO:0007669"/>
    <property type="project" value="TreeGrafter"/>
</dbReference>
<sequence length="406" mass="42635">MIFGFAGATILATAANAGGLERGGYNIDLLFDDSRAAFDATGAYVMPQRELKNVRDTDASDGIGSDGFGGGTTTADETESYFVPRVGLKVGFTEDFNCMADYSQPYGAHTKPGADWMGANSNIETKIDSDGFAGTCSYSFNAGPGKLRIIGGVSYLEMSGFKERLVAPPLLALGNGVGRLELSDSGYGWRAGLAYEVPEIALRASLMYYSEVKLDDVTGVLDLSEVNGAIIPVFGSTAMPEAVELKVQSGVAPGWLVFGSVKWVDWSQLQNVSFCPEATRALNANCTYNGGTRVTSLDLLYQDGWTVSAGVGHQLTEKVSLAGSITWDRGTGTGVGTQTDTWTFGFGGSYKPTENAEFRLGGAIGVLTSGSSGTVTTDNGTFGTDVAYDFGSDVVSAVSASFKVKF</sequence>
<dbReference type="PANTHER" id="PTHR35093">
    <property type="entry name" value="OUTER MEMBRANE PROTEIN NMB0088-RELATED"/>
    <property type="match status" value="1"/>
</dbReference>
<keyword evidence="3" id="KW-1134">Transmembrane beta strand</keyword>
<evidence type="ECO:0000256" key="5">
    <source>
        <dbReference type="ARBA" id="ARBA00022729"/>
    </source>
</evidence>
<dbReference type="Pfam" id="PF03349">
    <property type="entry name" value="Toluene_X"/>
    <property type="match status" value="1"/>
</dbReference>
<dbReference type="EMBL" id="JXMU01000010">
    <property type="protein sequence ID" value="KPB01586.1"/>
    <property type="molecule type" value="Genomic_DNA"/>
</dbReference>
<evidence type="ECO:0000256" key="6">
    <source>
        <dbReference type="ARBA" id="ARBA00023136"/>
    </source>
</evidence>
<keyword evidence="4" id="KW-0812">Transmembrane</keyword>
<proteinExistence type="inferred from homology"/>
<name>A0A0M9GNF9_9HYPH</name>
<comment type="caution">
    <text evidence="8">The sequence shown here is derived from an EMBL/GenBank/DDBJ whole genome shotgun (WGS) entry which is preliminary data.</text>
</comment>
<evidence type="ECO:0000256" key="4">
    <source>
        <dbReference type="ARBA" id="ARBA00022692"/>
    </source>
</evidence>
<comment type="similarity">
    <text evidence="2">Belongs to the OmpP1/FadL family.</text>
</comment>
<organism evidence="8 9">
    <name type="scientific">Ahrensia marina</name>
    <dbReference type="NCBI Taxonomy" id="1514904"/>
    <lineage>
        <taxon>Bacteria</taxon>
        <taxon>Pseudomonadati</taxon>
        <taxon>Pseudomonadota</taxon>
        <taxon>Alphaproteobacteria</taxon>
        <taxon>Hyphomicrobiales</taxon>
        <taxon>Ahrensiaceae</taxon>
        <taxon>Ahrensia</taxon>
    </lineage>
</organism>
<dbReference type="SUPFAM" id="SSF56935">
    <property type="entry name" value="Porins"/>
    <property type="match status" value="1"/>
</dbReference>